<dbReference type="CDD" id="cd00138">
    <property type="entry name" value="PLDc_SF"/>
    <property type="match status" value="1"/>
</dbReference>
<dbReference type="PANTHER" id="PTHR21248:SF22">
    <property type="entry name" value="PHOSPHOLIPASE D"/>
    <property type="match status" value="1"/>
</dbReference>
<dbReference type="Gene3D" id="3.30.870.10">
    <property type="entry name" value="Endonuclease Chain A"/>
    <property type="match status" value="2"/>
</dbReference>
<feature type="domain" description="PLD phosphodiesterase" evidence="2">
    <location>
        <begin position="237"/>
        <end position="264"/>
    </location>
</feature>
<dbReference type="Pfam" id="PF13091">
    <property type="entry name" value="PLDc_2"/>
    <property type="match status" value="1"/>
</dbReference>
<dbReference type="GO" id="GO:0032049">
    <property type="term" value="P:cardiolipin biosynthetic process"/>
    <property type="evidence" value="ECO:0007669"/>
    <property type="project" value="UniProtKB-ARBA"/>
</dbReference>
<evidence type="ECO:0000256" key="1">
    <source>
        <dbReference type="SAM" id="MobiDB-lite"/>
    </source>
</evidence>
<evidence type="ECO:0000259" key="2">
    <source>
        <dbReference type="PROSITE" id="PS50035"/>
    </source>
</evidence>
<dbReference type="AlphaFoldDB" id="A0AA40AG41"/>
<feature type="compositionally biased region" description="Polar residues" evidence="1">
    <location>
        <begin position="387"/>
        <end position="399"/>
    </location>
</feature>
<comment type="caution">
    <text evidence="3">The sequence shown here is derived from an EMBL/GenBank/DDBJ whole genome shotgun (WGS) entry which is preliminary data.</text>
</comment>
<dbReference type="SUPFAM" id="SSF56024">
    <property type="entry name" value="Phospholipase D/nuclease"/>
    <property type="match status" value="2"/>
</dbReference>
<feature type="compositionally biased region" description="Polar residues" evidence="1">
    <location>
        <begin position="355"/>
        <end position="378"/>
    </location>
</feature>
<accession>A0AA40AG41</accession>
<organism evidence="3 4">
    <name type="scientific">Lasiosphaeris hirsuta</name>
    <dbReference type="NCBI Taxonomy" id="260670"/>
    <lineage>
        <taxon>Eukaryota</taxon>
        <taxon>Fungi</taxon>
        <taxon>Dikarya</taxon>
        <taxon>Ascomycota</taxon>
        <taxon>Pezizomycotina</taxon>
        <taxon>Sordariomycetes</taxon>
        <taxon>Sordariomycetidae</taxon>
        <taxon>Sordariales</taxon>
        <taxon>Lasiosphaeriaceae</taxon>
        <taxon>Lasiosphaeris</taxon>
    </lineage>
</organism>
<dbReference type="InterPro" id="IPR001736">
    <property type="entry name" value="PLipase_D/transphosphatidylase"/>
</dbReference>
<dbReference type="InterPro" id="IPR025202">
    <property type="entry name" value="PLD-like_dom"/>
</dbReference>
<feature type="compositionally biased region" description="Basic and acidic residues" evidence="1">
    <location>
        <begin position="54"/>
        <end position="68"/>
    </location>
</feature>
<gene>
    <name evidence="3" type="ORF">B0H67DRAFT_237017</name>
</gene>
<feature type="region of interest" description="Disordered" evidence="1">
    <location>
        <begin position="51"/>
        <end position="73"/>
    </location>
</feature>
<dbReference type="PANTHER" id="PTHR21248">
    <property type="entry name" value="CARDIOLIPIN SYNTHASE"/>
    <property type="match status" value="1"/>
</dbReference>
<dbReference type="Proteomes" id="UP001172102">
    <property type="component" value="Unassembled WGS sequence"/>
</dbReference>
<dbReference type="GO" id="GO:0030572">
    <property type="term" value="F:phosphatidyltransferase activity"/>
    <property type="evidence" value="ECO:0007669"/>
    <property type="project" value="UniProtKB-ARBA"/>
</dbReference>
<feature type="region of interest" description="Disordered" evidence="1">
    <location>
        <begin position="426"/>
        <end position="448"/>
    </location>
</feature>
<dbReference type="PROSITE" id="PS50035">
    <property type="entry name" value="PLD"/>
    <property type="match status" value="1"/>
</dbReference>
<evidence type="ECO:0000313" key="4">
    <source>
        <dbReference type="Proteomes" id="UP001172102"/>
    </source>
</evidence>
<reference evidence="3" key="1">
    <citation type="submission" date="2023-06" db="EMBL/GenBank/DDBJ databases">
        <title>Genome-scale phylogeny and comparative genomics of the fungal order Sordariales.</title>
        <authorList>
            <consortium name="Lawrence Berkeley National Laboratory"/>
            <person name="Hensen N."/>
            <person name="Bonometti L."/>
            <person name="Westerberg I."/>
            <person name="Brannstrom I.O."/>
            <person name="Guillou S."/>
            <person name="Cros-Aarteil S."/>
            <person name="Calhoun S."/>
            <person name="Haridas S."/>
            <person name="Kuo A."/>
            <person name="Mondo S."/>
            <person name="Pangilinan J."/>
            <person name="Riley R."/>
            <person name="Labutti K."/>
            <person name="Andreopoulos B."/>
            <person name="Lipzen A."/>
            <person name="Chen C."/>
            <person name="Yanf M."/>
            <person name="Daum C."/>
            <person name="Ng V."/>
            <person name="Clum A."/>
            <person name="Steindorff A."/>
            <person name="Ohm R."/>
            <person name="Martin F."/>
            <person name="Silar P."/>
            <person name="Natvig D."/>
            <person name="Lalanne C."/>
            <person name="Gautier V."/>
            <person name="Ament-Velasquez S.L."/>
            <person name="Kruys A."/>
            <person name="Hutchinson M.I."/>
            <person name="Powell A.J."/>
            <person name="Barry K."/>
            <person name="Miller A.N."/>
            <person name="Grigoriev I.V."/>
            <person name="Debuchy R."/>
            <person name="Gladieux P."/>
            <person name="Thoren M.H."/>
            <person name="Johannesson H."/>
        </authorList>
    </citation>
    <scope>NUCLEOTIDE SEQUENCE</scope>
    <source>
        <strain evidence="3">SMH4607-1</strain>
    </source>
</reference>
<keyword evidence="4" id="KW-1185">Reference proteome</keyword>
<dbReference type="EMBL" id="JAUKUA010000004">
    <property type="protein sequence ID" value="KAK0715242.1"/>
    <property type="molecule type" value="Genomic_DNA"/>
</dbReference>
<protein>
    <recommendedName>
        <fullName evidence="2">PLD phosphodiesterase domain-containing protein</fullName>
    </recommendedName>
</protein>
<evidence type="ECO:0000313" key="3">
    <source>
        <dbReference type="EMBL" id="KAK0715242.1"/>
    </source>
</evidence>
<sequence length="749" mass="81541">MKQDLTAPKHLSDRLVELCTSSQSVSSLLAENPSLPPGEAWVRLFGGWKSSKPAHHDAKKENGGREPGGESEDELMKAAKCGSWGPTQPSELFLKIYHDALCTLEDDPLHGMVSPSLMGSCGVVPLTVISVIPDVARHMSNVIVRAEKEVYLATNYWQNSVASKFLTDAIRELDRRAGQRGTKIVMKIIYDRGSPKQLFEPHYIVPEKEYTGKNVNVPHPSEIPNIDLQVMNFHTPLVGTFHSKYMVVDRKIGILQSNNIQDNDNLEMMIQLEGPIVDSLYDVALLSWHKQLDPPLPSHNTPAAQGGLGTWPNGGVLNGGALDGKATNGSAVTANGHLASHSGSGRVREPGVVDSTEQLESNNQNRADIVTGPSTTRSAIHPLPGQEYSTEPRQPSNQPGLRGELLNGAPEAATEGYVARGTQALPQPRIQDPNPLHGPLPEHNTETPHYDADIAGEVARVQVAVSPTANETRMQAVARLLNHSINKAFEGDRAPECPPGEEMTPYVAHAAHAAQAPVPMALVNRAPHGPPTHRSVATPQNAAWLSALRNAQRSVFIQTPTLNAEPLIPAIRDACERGVDVVCYVCLGYNDAGELLPRQGGHNEMIAHSLYQSLSAAARQHLHYFWYVAKDQKRPLVQSMRKRSCHIKLMIVDEHIGIQGNGNQDTQSWFHSQEINVMLDSAEVCGAWIDGLRRNQNTHVYGALRKDTGVWVDGEGKEAEGVIGVDPGKFSWAKGFVGAIKRVRGLGGF</sequence>
<name>A0AA40AG41_9PEZI</name>
<feature type="region of interest" description="Disordered" evidence="1">
    <location>
        <begin position="328"/>
        <end position="406"/>
    </location>
</feature>
<proteinExistence type="predicted"/>